<evidence type="ECO:0000256" key="5">
    <source>
        <dbReference type="SAM" id="MobiDB-lite"/>
    </source>
</evidence>
<dbReference type="PROSITE" id="PS00108">
    <property type="entry name" value="PROTEIN_KINASE_ST"/>
    <property type="match status" value="1"/>
</dbReference>
<evidence type="ECO:0000256" key="6">
    <source>
        <dbReference type="SAM" id="Phobius"/>
    </source>
</evidence>
<dbReference type="InterPro" id="IPR000719">
    <property type="entry name" value="Prot_kinase_dom"/>
</dbReference>
<dbReference type="SUPFAM" id="SSF56112">
    <property type="entry name" value="Protein kinase-like (PK-like)"/>
    <property type="match status" value="1"/>
</dbReference>
<dbReference type="InterPro" id="IPR011009">
    <property type="entry name" value="Kinase-like_dom_sf"/>
</dbReference>
<keyword evidence="4" id="KW-0067">ATP-binding</keyword>
<proteinExistence type="predicted"/>
<feature type="compositionally biased region" description="Gly residues" evidence="5">
    <location>
        <begin position="368"/>
        <end position="383"/>
    </location>
</feature>
<evidence type="ECO:0000259" key="8">
    <source>
        <dbReference type="PROSITE" id="PS50072"/>
    </source>
</evidence>
<feature type="domain" description="PPIase cyclophilin-type" evidence="8">
    <location>
        <begin position="503"/>
        <end position="657"/>
    </location>
</feature>
<dbReference type="Gene3D" id="2.40.100.10">
    <property type="entry name" value="Cyclophilin-like"/>
    <property type="match status" value="1"/>
</dbReference>
<evidence type="ECO:0000256" key="2">
    <source>
        <dbReference type="ARBA" id="ARBA00022741"/>
    </source>
</evidence>
<feature type="compositionally biased region" description="Pro residues" evidence="5">
    <location>
        <begin position="390"/>
        <end position="405"/>
    </location>
</feature>
<feature type="compositionally biased region" description="Acidic residues" evidence="5">
    <location>
        <begin position="292"/>
        <end position="306"/>
    </location>
</feature>
<dbReference type="Pfam" id="PF00160">
    <property type="entry name" value="Pro_isomerase"/>
    <property type="match status" value="1"/>
</dbReference>
<dbReference type="Gene3D" id="3.30.200.20">
    <property type="entry name" value="Phosphorylase Kinase, domain 1"/>
    <property type="match status" value="1"/>
</dbReference>
<keyword evidence="6" id="KW-0472">Membrane</keyword>
<feature type="region of interest" description="Disordered" evidence="5">
    <location>
        <begin position="447"/>
        <end position="467"/>
    </location>
</feature>
<feature type="domain" description="Protein kinase" evidence="7">
    <location>
        <begin position="18"/>
        <end position="272"/>
    </location>
</feature>
<evidence type="ECO:0000256" key="4">
    <source>
        <dbReference type="ARBA" id="ARBA00022840"/>
    </source>
</evidence>
<dbReference type="CDD" id="cd00317">
    <property type="entry name" value="cyclophilin"/>
    <property type="match status" value="1"/>
</dbReference>
<keyword evidence="6" id="KW-1133">Transmembrane helix</keyword>
<sequence>MPDSRPLRSNDPREVAGYRLTARIGEGAQGSVFLGESDTGQRVAVKLLHAGIGHDDRARTLFERELSAARRVAPFCTARILAAGTDEDVPYIVSEFIDGPSLREHITERGVAASGELVRLAIGTATALAAIHEAGVVHRDFKPANVLLGEDGPRVIDFGIARPLDATSATMTGAVGTPAFMAPEQVAGLTGGAPLDMFAWACTIAFAANGVPPFGSDNVAAIMQRVLHGEPQLGTLTGELHALVASCLAKDPAARPTALQVLQRLLGNRPIVNGVATQPPSPAPDGAQDGPSDGDAEPDTDSDAALESDAAPDVSASPDARANLLAEGTSAAAIRSPPLAPPPLAVDPPLAHMPGQPWLGAPPSGAPPFGGGPFGGGPFGAYGQGTVPTGGPPPPPAGFPHPTNPAAPGRPGRKGRPLLVVAGAAAAVLLVTGGVFAAVLLRENATGTKTGPGAGTSGGAVAQSSSSTRTCVYSSKTGENVKEVGKPPSQVPATQPQGATIKTNLGTLELRLDPAKAPCTVNSLAHLASKKYYDNAPCHRLTTGESLKVLQCGDPSGTGTGGPSYQFADEIAPGTRYTRGTVAMANAGPNTNGGQFFIVYEDALSLPPNYTVFGRVTSGLEIVDKVAKAGAGAGDSPVTGPGDGPPKQKVTITEFRTLGG</sequence>
<dbReference type="Gene3D" id="1.10.510.10">
    <property type="entry name" value="Transferase(Phosphotransferase) domain 1"/>
    <property type="match status" value="1"/>
</dbReference>
<protein>
    <submittedName>
        <fullName evidence="9">Uncharacterized protein</fullName>
    </submittedName>
</protein>
<dbReference type="RefSeq" id="WP_138647095.1">
    <property type="nucleotide sequence ID" value="NZ_VCKW01000117.1"/>
</dbReference>
<name>A0A5C4J840_9ACTN</name>
<dbReference type="EMBL" id="VCKW01000117">
    <property type="protein sequence ID" value="TMQ95560.1"/>
    <property type="molecule type" value="Genomic_DNA"/>
</dbReference>
<dbReference type="PANTHER" id="PTHR43289">
    <property type="entry name" value="MITOGEN-ACTIVATED PROTEIN KINASE KINASE KINASE 20-RELATED"/>
    <property type="match status" value="1"/>
</dbReference>
<dbReference type="InterPro" id="IPR029000">
    <property type="entry name" value="Cyclophilin-like_dom_sf"/>
</dbReference>
<keyword evidence="2" id="KW-0547">Nucleotide-binding</keyword>
<keyword evidence="10" id="KW-1185">Reference proteome</keyword>
<dbReference type="GO" id="GO:0005524">
    <property type="term" value="F:ATP binding"/>
    <property type="evidence" value="ECO:0007669"/>
    <property type="project" value="UniProtKB-KW"/>
</dbReference>
<dbReference type="InterPro" id="IPR002130">
    <property type="entry name" value="Cyclophilin-type_PPIase_dom"/>
</dbReference>
<dbReference type="OrthoDB" id="3915799at2"/>
<dbReference type="CDD" id="cd14014">
    <property type="entry name" value="STKc_PknB_like"/>
    <property type="match status" value="1"/>
</dbReference>
<evidence type="ECO:0000256" key="1">
    <source>
        <dbReference type="ARBA" id="ARBA00022679"/>
    </source>
</evidence>
<feature type="transmembrane region" description="Helical" evidence="6">
    <location>
        <begin position="418"/>
        <end position="441"/>
    </location>
</feature>
<keyword evidence="6" id="KW-0812">Transmembrane</keyword>
<feature type="region of interest" description="Disordered" evidence="5">
    <location>
        <begin position="631"/>
        <end position="660"/>
    </location>
</feature>
<gene>
    <name evidence="9" type="ORF">ETD83_22340</name>
</gene>
<dbReference type="GO" id="GO:0003755">
    <property type="term" value="F:peptidyl-prolyl cis-trans isomerase activity"/>
    <property type="evidence" value="ECO:0007669"/>
    <property type="project" value="InterPro"/>
</dbReference>
<dbReference type="InterPro" id="IPR008271">
    <property type="entry name" value="Ser/Thr_kinase_AS"/>
</dbReference>
<dbReference type="PANTHER" id="PTHR43289:SF34">
    <property type="entry name" value="SERINE_THREONINE-PROTEIN KINASE YBDM-RELATED"/>
    <property type="match status" value="1"/>
</dbReference>
<organism evidence="9 10">
    <name type="scientific">Actinomadura soli</name>
    <dbReference type="NCBI Taxonomy" id="2508997"/>
    <lineage>
        <taxon>Bacteria</taxon>
        <taxon>Bacillati</taxon>
        <taxon>Actinomycetota</taxon>
        <taxon>Actinomycetes</taxon>
        <taxon>Streptosporangiales</taxon>
        <taxon>Thermomonosporaceae</taxon>
        <taxon>Actinomadura</taxon>
    </lineage>
</organism>
<evidence type="ECO:0000313" key="10">
    <source>
        <dbReference type="Proteomes" id="UP000309174"/>
    </source>
</evidence>
<keyword evidence="3" id="KW-0418">Kinase</keyword>
<dbReference type="SUPFAM" id="SSF50891">
    <property type="entry name" value="Cyclophilin-like"/>
    <property type="match status" value="1"/>
</dbReference>
<dbReference type="GO" id="GO:0004674">
    <property type="term" value="F:protein serine/threonine kinase activity"/>
    <property type="evidence" value="ECO:0007669"/>
    <property type="project" value="TreeGrafter"/>
</dbReference>
<feature type="region of interest" description="Disordered" evidence="5">
    <location>
        <begin position="272"/>
        <end position="316"/>
    </location>
</feature>
<dbReference type="AlphaFoldDB" id="A0A5C4J840"/>
<reference evidence="9 10" key="1">
    <citation type="submission" date="2019-05" db="EMBL/GenBank/DDBJ databases">
        <title>Draft genome sequence of Actinomadura sp. 14C53.</title>
        <authorList>
            <person name="Saricaoglu S."/>
            <person name="Isik K."/>
        </authorList>
    </citation>
    <scope>NUCLEOTIDE SEQUENCE [LARGE SCALE GENOMIC DNA]</scope>
    <source>
        <strain evidence="9 10">14C53</strain>
    </source>
</reference>
<evidence type="ECO:0000256" key="3">
    <source>
        <dbReference type="ARBA" id="ARBA00022777"/>
    </source>
</evidence>
<dbReference type="PRINTS" id="PR00153">
    <property type="entry name" value="CSAPPISMRASE"/>
</dbReference>
<evidence type="ECO:0000313" key="9">
    <source>
        <dbReference type="EMBL" id="TMQ95560.1"/>
    </source>
</evidence>
<accession>A0A5C4J840</accession>
<comment type="caution">
    <text evidence="9">The sequence shown here is derived from an EMBL/GenBank/DDBJ whole genome shotgun (WGS) entry which is preliminary data.</text>
</comment>
<dbReference type="PROSITE" id="PS50072">
    <property type="entry name" value="CSA_PPIASE_2"/>
    <property type="match status" value="1"/>
</dbReference>
<dbReference type="PROSITE" id="PS50011">
    <property type="entry name" value="PROTEIN_KINASE_DOM"/>
    <property type="match status" value="1"/>
</dbReference>
<keyword evidence="1" id="KW-0808">Transferase</keyword>
<evidence type="ECO:0000259" key="7">
    <source>
        <dbReference type="PROSITE" id="PS50011"/>
    </source>
</evidence>
<dbReference type="Pfam" id="PF00069">
    <property type="entry name" value="Pkinase"/>
    <property type="match status" value="1"/>
</dbReference>
<dbReference type="Proteomes" id="UP000309174">
    <property type="component" value="Unassembled WGS sequence"/>
</dbReference>
<feature type="region of interest" description="Disordered" evidence="5">
    <location>
        <begin position="362"/>
        <end position="412"/>
    </location>
</feature>